<dbReference type="Gene3D" id="3.90.550.10">
    <property type="entry name" value="Spore Coat Polysaccharide Biosynthesis Protein SpsA, Chain A"/>
    <property type="match status" value="1"/>
</dbReference>
<dbReference type="Proteomes" id="UP001152607">
    <property type="component" value="Unassembled WGS sequence"/>
</dbReference>
<name>A0A9W4U8A3_9PLEO</name>
<dbReference type="OrthoDB" id="5321960at2759"/>
<keyword evidence="1" id="KW-0812">Transmembrane</keyword>
<dbReference type="Pfam" id="PF03142">
    <property type="entry name" value="Chitin_synth_2"/>
    <property type="match status" value="1"/>
</dbReference>
<keyword evidence="1" id="KW-0472">Membrane</keyword>
<dbReference type="InterPro" id="IPR029044">
    <property type="entry name" value="Nucleotide-diphossugar_trans"/>
</dbReference>
<dbReference type="SUPFAM" id="SSF53448">
    <property type="entry name" value="Nucleotide-diphospho-sugar transferases"/>
    <property type="match status" value="1"/>
</dbReference>
<keyword evidence="1" id="KW-1133">Transmembrane helix</keyword>
<feature type="transmembrane region" description="Helical" evidence="1">
    <location>
        <begin position="54"/>
        <end position="75"/>
    </location>
</feature>
<evidence type="ECO:0000313" key="3">
    <source>
        <dbReference type="Proteomes" id="UP001152607"/>
    </source>
</evidence>
<feature type="transmembrane region" description="Helical" evidence="1">
    <location>
        <begin position="490"/>
        <end position="512"/>
    </location>
</feature>
<evidence type="ECO:0000256" key="1">
    <source>
        <dbReference type="SAM" id="Phobius"/>
    </source>
</evidence>
<reference evidence="2" key="1">
    <citation type="submission" date="2023-01" db="EMBL/GenBank/DDBJ databases">
        <authorList>
            <person name="Van Ghelder C."/>
            <person name="Rancurel C."/>
        </authorList>
    </citation>
    <scope>NUCLEOTIDE SEQUENCE</scope>
    <source>
        <strain evidence="2">CNCM I-4278</strain>
    </source>
</reference>
<accession>A0A9W4U8A3</accession>
<feature type="transmembrane region" description="Helical" evidence="1">
    <location>
        <begin position="462"/>
        <end position="484"/>
    </location>
</feature>
<comment type="caution">
    <text evidence="2">The sequence shown here is derived from an EMBL/GenBank/DDBJ whole genome shotgun (WGS) entry which is preliminary data.</text>
</comment>
<protein>
    <recommendedName>
        <fullName evidence="4">Chitin synthase</fullName>
    </recommendedName>
</protein>
<keyword evidence="3" id="KW-1185">Reference proteome</keyword>
<gene>
    <name evidence="2" type="ORF">PDIGIT_LOCUS4325</name>
</gene>
<dbReference type="EMBL" id="CAOQHR010000002">
    <property type="protein sequence ID" value="CAI6330869.1"/>
    <property type="molecule type" value="Genomic_DNA"/>
</dbReference>
<evidence type="ECO:0000313" key="2">
    <source>
        <dbReference type="EMBL" id="CAI6330869.1"/>
    </source>
</evidence>
<organism evidence="2 3">
    <name type="scientific">Periconia digitata</name>
    <dbReference type="NCBI Taxonomy" id="1303443"/>
    <lineage>
        <taxon>Eukaryota</taxon>
        <taxon>Fungi</taxon>
        <taxon>Dikarya</taxon>
        <taxon>Ascomycota</taxon>
        <taxon>Pezizomycotina</taxon>
        <taxon>Dothideomycetes</taxon>
        <taxon>Pleosporomycetidae</taxon>
        <taxon>Pleosporales</taxon>
        <taxon>Massarineae</taxon>
        <taxon>Periconiaceae</taxon>
        <taxon>Periconia</taxon>
    </lineage>
</organism>
<evidence type="ECO:0008006" key="4">
    <source>
        <dbReference type="Google" id="ProtNLM"/>
    </source>
</evidence>
<dbReference type="AlphaFoldDB" id="A0A9W4U8A3"/>
<sequence>MISPLLSIGVAFAQSSVVFAQMSQVVYDGMFIYCILNEFAYQDTKIRSVHFSVLSIYLLYRFVSIFGASVFFLPIDLLEGRLWKAALVVNLLFYLPFRLTSWICCGRRWLEDHDDIRLNSRGVVPKQTHQNRLIHGPILVIIPCHKEPLDIIVASLTSVFATQYPNLHVFVSFDGSENKEAFSGLAKKFEATFQDRFPYACAEARVNGTMLTLLLFGHGGKPQCQKNTLDHIMSVHSKLVVEETYALFLDSDTTIPKYALSLLAERVFVPSSGMTDVAALSLVQGVENASSSFLSALQETEYLDYGIHVEVVMSSLGNVTCLSGTTMFLRLNVALDVFDTLLKEKALHKTLHHHWKYHYGDDRLLTLLTERKAGSRCSDIHTGIICNTQPALPMMNLVIQRRRWFLGAVATDAAALCDPSYWLTTPILARYRLLNHAAQTTDSQIICLAILITLGNLEEYRWVVGVVIISMGMNMLSLFCFASVRRRSVVVWYMYPIFLILAPMFNIVVKIFTIATVRDRKWGGVRGLPMVISKGRQ</sequence>
<proteinExistence type="predicted"/>